<keyword evidence="10" id="KW-0915">Sodium</keyword>
<evidence type="ECO:0000256" key="8">
    <source>
        <dbReference type="ARBA" id="ARBA00035585"/>
    </source>
</evidence>
<dbReference type="EMBL" id="MBQD01000006">
    <property type="protein sequence ID" value="OCL36804.1"/>
    <property type="molecule type" value="Genomic_DNA"/>
</dbReference>
<evidence type="ECO:0000256" key="2">
    <source>
        <dbReference type="ARBA" id="ARBA00022475"/>
    </source>
</evidence>
<keyword evidence="12" id="KW-1185">Reference proteome</keyword>
<evidence type="ECO:0000256" key="1">
    <source>
        <dbReference type="ARBA" id="ARBA00004651"/>
    </source>
</evidence>
<keyword evidence="10" id="KW-0406">Ion transport</keyword>
<name>A0A1C0AQV8_9ACTN</name>
<accession>A0A1C0AQV8</accession>
<sequence>MALSGRPAHLDPRRVALVAAGGTIGAGLRSAIGSVTGGSPLGIPWPTLAINVAGALALGLLVEVLAATVREPRRRQSLQLALGTGLLGGFTTYSAFAVETATLAAHRPALAVGYAGGSLVLGYLAAAAGMWLGRRVPGGRP</sequence>
<keyword evidence="10" id="KW-0813">Transport</keyword>
<organism evidence="11 12">
    <name type="scientific">Tessaracoccus lapidicaptus</name>
    <dbReference type="NCBI Taxonomy" id="1427523"/>
    <lineage>
        <taxon>Bacteria</taxon>
        <taxon>Bacillati</taxon>
        <taxon>Actinomycetota</taxon>
        <taxon>Actinomycetes</taxon>
        <taxon>Propionibacteriales</taxon>
        <taxon>Propionibacteriaceae</taxon>
        <taxon>Tessaracoccus</taxon>
    </lineage>
</organism>
<evidence type="ECO:0000313" key="12">
    <source>
        <dbReference type="Proteomes" id="UP000093501"/>
    </source>
</evidence>
<dbReference type="GO" id="GO:0005886">
    <property type="term" value="C:plasma membrane"/>
    <property type="evidence" value="ECO:0007669"/>
    <property type="project" value="UniProtKB-SubCell"/>
</dbReference>
<evidence type="ECO:0000256" key="6">
    <source>
        <dbReference type="ARBA" id="ARBA00023303"/>
    </source>
</evidence>
<comment type="activity regulation">
    <text evidence="10">Na(+) is not transported, but it plays an essential structural role and its presence is essential for fluoride channel function.</text>
</comment>
<keyword evidence="6 10" id="KW-0407">Ion channel</keyword>
<evidence type="ECO:0000256" key="3">
    <source>
        <dbReference type="ARBA" id="ARBA00022692"/>
    </source>
</evidence>
<evidence type="ECO:0000256" key="5">
    <source>
        <dbReference type="ARBA" id="ARBA00023136"/>
    </source>
</evidence>
<dbReference type="PANTHER" id="PTHR28259:SF1">
    <property type="entry name" value="FLUORIDE EXPORT PROTEIN 1-RELATED"/>
    <property type="match status" value="1"/>
</dbReference>
<feature type="binding site" evidence="10">
    <location>
        <position position="88"/>
    </location>
    <ligand>
        <name>Na(+)</name>
        <dbReference type="ChEBI" id="CHEBI:29101"/>
        <note>structural</note>
    </ligand>
</feature>
<comment type="similarity">
    <text evidence="7 10">Belongs to the fluoride channel Fluc/FEX (TC 1.A.43) family.</text>
</comment>
<comment type="subcellular location">
    <subcellularLocation>
        <location evidence="1 10">Cell membrane</location>
        <topology evidence="1 10">Multi-pass membrane protein</topology>
    </subcellularLocation>
</comment>
<keyword evidence="5 10" id="KW-0472">Membrane</keyword>
<evidence type="ECO:0000256" key="9">
    <source>
        <dbReference type="ARBA" id="ARBA00049940"/>
    </source>
</evidence>
<keyword evidence="4 10" id="KW-1133">Transmembrane helix</keyword>
<dbReference type="GO" id="GO:0140114">
    <property type="term" value="P:cellular detoxification of fluoride"/>
    <property type="evidence" value="ECO:0007669"/>
    <property type="project" value="UniProtKB-UniRule"/>
</dbReference>
<evidence type="ECO:0000256" key="4">
    <source>
        <dbReference type="ARBA" id="ARBA00022989"/>
    </source>
</evidence>
<dbReference type="GO" id="GO:0062054">
    <property type="term" value="F:fluoride channel activity"/>
    <property type="evidence" value="ECO:0007669"/>
    <property type="project" value="UniProtKB-UniRule"/>
</dbReference>
<protein>
    <recommendedName>
        <fullName evidence="10">Fluoride-specific ion channel FluC</fullName>
    </recommendedName>
</protein>
<dbReference type="InterPro" id="IPR003691">
    <property type="entry name" value="FluC"/>
</dbReference>
<keyword evidence="10" id="KW-0479">Metal-binding</keyword>
<dbReference type="AlphaFoldDB" id="A0A1C0AQV8"/>
<dbReference type="PANTHER" id="PTHR28259">
    <property type="entry name" value="FLUORIDE EXPORT PROTEIN 1-RELATED"/>
    <property type="match status" value="1"/>
</dbReference>
<dbReference type="RefSeq" id="WP_068750171.1">
    <property type="nucleotide sequence ID" value="NZ_LR214441.1"/>
</dbReference>
<proteinExistence type="inferred from homology"/>
<evidence type="ECO:0000313" key="11">
    <source>
        <dbReference type="EMBL" id="OCL36804.1"/>
    </source>
</evidence>
<dbReference type="Pfam" id="PF02537">
    <property type="entry name" value="CRCB"/>
    <property type="match status" value="1"/>
</dbReference>
<keyword evidence="3 10" id="KW-0812">Transmembrane</keyword>
<comment type="catalytic activity">
    <reaction evidence="8">
        <text>fluoride(in) = fluoride(out)</text>
        <dbReference type="Rhea" id="RHEA:76159"/>
        <dbReference type="ChEBI" id="CHEBI:17051"/>
    </reaction>
    <physiologicalReaction direction="left-to-right" evidence="8">
        <dbReference type="Rhea" id="RHEA:76160"/>
    </physiologicalReaction>
</comment>
<feature type="transmembrane region" description="Helical" evidence="10">
    <location>
        <begin position="43"/>
        <end position="66"/>
    </location>
</feature>
<dbReference type="GO" id="GO:0046872">
    <property type="term" value="F:metal ion binding"/>
    <property type="evidence" value="ECO:0007669"/>
    <property type="project" value="UniProtKB-KW"/>
</dbReference>
<evidence type="ECO:0000256" key="7">
    <source>
        <dbReference type="ARBA" id="ARBA00035120"/>
    </source>
</evidence>
<comment type="caution">
    <text evidence="11">The sequence shown here is derived from an EMBL/GenBank/DDBJ whole genome shotgun (WGS) entry which is preliminary data.</text>
</comment>
<feature type="binding site" evidence="10">
    <location>
        <position position="91"/>
    </location>
    <ligand>
        <name>Na(+)</name>
        <dbReference type="ChEBI" id="CHEBI:29101"/>
        <note>structural</note>
    </ligand>
</feature>
<dbReference type="Proteomes" id="UP000093501">
    <property type="component" value="Unassembled WGS sequence"/>
</dbReference>
<feature type="transmembrane region" description="Helical" evidence="10">
    <location>
        <begin position="78"/>
        <end position="98"/>
    </location>
</feature>
<keyword evidence="2 10" id="KW-1003">Cell membrane</keyword>
<dbReference type="HAMAP" id="MF_00454">
    <property type="entry name" value="FluC"/>
    <property type="match status" value="1"/>
</dbReference>
<feature type="transmembrane region" description="Helical" evidence="10">
    <location>
        <begin position="110"/>
        <end position="132"/>
    </location>
</feature>
<reference evidence="12" key="1">
    <citation type="submission" date="2016-07" db="EMBL/GenBank/DDBJ databases">
        <authorList>
            <person name="Florea S."/>
            <person name="Webb J.S."/>
            <person name="Jaromczyk J."/>
            <person name="Schardl C.L."/>
        </authorList>
    </citation>
    <scope>NUCLEOTIDE SEQUENCE [LARGE SCALE GENOMIC DNA]</scope>
    <source>
        <strain evidence="12">IPBSL-7</strain>
    </source>
</reference>
<gene>
    <name evidence="10" type="primary">fluC</name>
    <name evidence="10" type="synonym">crcB</name>
    <name evidence="11" type="ORF">BCR15_13410</name>
</gene>
<evidence type="ECO:0000256" key="10">
    <source>
        <dbReference type="HAMAP-Rule" id="MF_00454"/>
    </source>
</evidence>
<comment type="function">
    <text evidence="9 10">Fluoride-specific ion channel. Important for reducing fluoride concentration in the cell, thus reducing its toxicity.</text>
</comment>